<dbReference type="AlphaFoldDB" id="A0A5B2WPP3"/>
<dbReference type="EMBL" id="VUOB01000075">
    <property type="protein sequence ID" value="KAA2252379.1"/>
    <property type="molecule type" value="Genomic_DNA"/>
</dbReference>
<reference evidence="2 3" key="1">
    <citation type="submission" date="2019-09" db="EMBL/GenBank/DDBJ databases">
        <title>Goodfellowia gen. nov., a new genus of the Pseudonocardineae related to Actinoalloteichus, containing Goodfellowia coeruleoviolacea gen. nov., comb. nov. gen. nov., comb. nov.</title>
        <authorList>
            <person name="Labeda D."/>
        </authorList>
    </citation>
    <scope>NUCLEOTIDE SEQUENCE [LARGE SCALE GENOMIC DNA]</scope>
    <source>
        <strain evidence="2 3">AN110305</strain>
    </source>
</reference>
<proteinExistence type="predicted"/>
<keyword evidence="3" id="KW-1185">Reference proteome</keyword>
<evidence type="ECO:0000313" key="3">
    <source>
        <dbReference type="Proteomes" id="UP000323454"/>
    </source>
</evidence>
<gene>
    <name evidence="2" type="ORF">F0L68_35610</name>
</gene>
<organism evidence="2 3">
    <name type="scientific">Solihabitans fulvus</name>
    <dbReference type="NCBI Taxonomy" id="1892852"/>
    <lineage>
        <taxon>Bacteria</taxon>
        <taxon>Bacillati</taxon>
        <taxon>Actinomycetota</taxon>
        <taxon>Actinomycetes</taxon>
        <taxon>Pseudonocardiales</taxon>
        <taxon>Pseudonocardiaceae</taxon>
        <taxon>Solihabitans</taxon>
    </lineage>
</organism>
<protein>
    <submittedName>
        <fullName evidence="2">Uncharacterized protein</fullName>
    </submittedName>
</protein>
<sequence length="256" mass="26648">MCLTVVLARYLPLTTAQRGATPPVPALTSPPIRPAGTVGSEPGRVWDIQNEDALATAPMPVLPLEASQPQPLSQDVAGPPIQLPTPSPRLGQWTADAGLPATPEGALAQLAELASTALRGADPDTVERAYGELSSTDGPVARDTQLYRFAVDFRAHAGLPATGPVPGLTVTFTPVEGLIKGTADGGDFVVACVLGEFAADYQTRSAKAGIGDCQALRFDGGRWQVSPTRLAAAAPNAWPGSRDAVRVGYRELRHVS</sequence>
<evidence type="ECO:0000256" key="1">
    <source>
        <dbReference type="SAM" id="MobiDB-lite"/>
    </source>
</evidence>
<name>A0A5B2WPP3_9PSEU</name>
<dbReference type="RefSeq" id="WP_149854303.1">
    <property type="nucleotide sequence ID" value="NZ_VUOB01000075.1"/>
</dbReference>
<accession>A0A5B2WPP3</accession>
<dbReference type="Proteomes" id="UP000323454">
    <property type="component" value="Unassembled WGS sequence"/>
</dbReference>
<dbReference type="OrthoDB" id="5188560at2"/>
<feature type="region of interest" description="Disordered" evidence="1">
    <location>
        <begin position="17"/>
        <end position="43"/>
    </location>
</feature>
<comment type="caution">
    <text evidence="2">The sequence shown here is derived from an EMBL/GenBank/DDBJ whole genome shotgun (WGS) entry which is preliminary data.</text>
</comment>
<evidence type="ECO:0000313" key="2">
    <source>
        <dbReference type="EMBL" id="KAA2252379.1"/>
    </source>
</evidence>
<reference evidence="2 3" key="2">
    <citation type="submission" date="2019-09" db="EMBL/GenBank/DDBJ databases">
        <authorList>
            <person name="Jin C."/>
        </authorList>
    </citation>
    <scope>NUCLEOTIDE SEQUENCE [LARGE SCALE GENOMIC DNA]</scope>
    <source>
        <strain evidence="2 3">AN110305</strain>
    </source>
</reference>